<keyword evidence="1" id="KW-1133">Transmembrane helix</keyword>
<organism evidence="2 3">
    <name type="scientific">Candidatus Faeciplasma pullistercoris</name>
    <dbReference type="NCBI Taxonomy" id="2840800"/>
    <lineage>
        <taxon>Bacteria</taxon>
        <taxon>Bacillati</taxon>
        <taxon>Bacillota</taxon>
        <taxon>Clostridia</taxon>
        <taxon>Eubacteriales</taxon>
        <taxon>Oscillospiraceae</taxon>
        <taxon>Oscillospiraceae incertae sedis</taxon>
        <taxon>Candidatus Faeciplasma</taxon>
    </lineage>
</organism>
<dbReference type="InterPro" id="IPR021683">
    <property type="entry name" value="DUF3267"/>
</dbReference>
<keyword evidence="1" id="KW-0472">Membrane</keyword>
<dbReference type="Proteomes" id="UP000824136">
    <property type="component" value="Unassembled WGS sequence"/>
</dbReference>
<name>A0A9D1KKD6_9FIRM</name>
<evidence type="ECO:0000256" key="1">
    <source>
        <dbReference type="SAM" id="Phobius"/>
    </source>
</evidence>
<protein>
    <submittedName>
        <fullName evidence="2">DUF3267 domain-containing protein</fullName>
    </submittedName>
</protein>
<proteinExistence type="predicted"/>
<evidence type="ECO:0000313" key="3">
    <source>
        <dbReference type="Proteomes" id="UP000824136"/>
    </source>
</evidence>
<sequence>MRLIYKGKFSGNEADIPSDEHRPGAKKFKEPEMKTFMVMINIAALVISVSLIIVVALIARPMSDRDSAPLMGLQLILAAVLSMLVIFPHELLHALCFKKEVYLFTYFKSGAAFVVGNEDMSKTRFVIMSLLPNLVFGFLPYILFLLFNELVFLGALGALCIGQGAGDYLNVFNALTQVPNGAKIYMHGFHTYWYVPDGKQQLQISDNERR</sequence>
<feature type="transmembrane region" description="Helical" evidence="1">
    <location>
        <begin position="71"/>
        <end position="92"/>
    </location>
</feature>
<reference evidence="2" key="1">
    <citation type="submission" date="2020-10" db="EMBL/GenBank/DDBJ databases">
        <authorList>
            <person name="Gilroy R."/>
        </authorList>
    </citation>
    <scope>NUCLEOTIDE SEQUENCE</scope>
    <source>
        <strain evidence="2">CHK33-4379</strain>
    </source>
</reference>
<keyword evidence="1" id="KW-0812">Transmembrane</keyword>
<reference evidence="2" key="2">
    <citation type="journal article" date="2021" name="PeerJ">
        <title>Extensive microbial diversity within the chicken gut microbiome revealed by metagenomics and culture.</title>
        <authorList>
            <person name="Gilroy R."/>
            <person name="Ravi A."/>
            <person name="Getino M."/>
            <person name="Pursley I."/>
            <person name="Horton D.L."/>
            <person name="Alikhan N.F."/>
            <person name="Baker D."/>
            <person name="Gharbi K."/>
            <person name="Hall N."/>
            <person name="Watson M."/>
            <person name="Adriaenssens E.M."/>
            <person name="Foster-Nyarko E."/>
            <person name="Jarju S."/>
            <person name="Secka A."/>
            <person name="Antonio M."/>
            <person name="Oren A."/>
            <person name="Chaudhuri R.R."/>
            <person name="La Ragione R."/>
            <person name="Hildebrand F."/>
            <person name="Pallen M.J."/>
        </authorList>
    </citation>
    <scope>NUCLEOTIDE SEQUENCE</scope>
    <source>
        <strain evidence="2">CHK33-4379</strain>
    </source>
</reference>
<dbReference type="AlphaFoldDB" id="A0A9D1KKD6"/>
<feature type="transmembrane region" description="Helical" evidence="1">
    <location>
        <begin position="125"/>
        <end position="147"/>
    </location>
</feature>
<feature type="transmembrane region" description="Helical" evidence="1">
    <location>
        <begin position="36"/>
        <end position="59"/>
    </location>
</feature>
<comment type="caution">
    <text evidence="2">The sequence shown here is derived from an EMBL/GenBank/DDBJ whole genome shotgun (WGS) entry which is preliminary data.</text>
</comment>
<evidence type="ECO:0000313" key="2">
    <source>
        <dbReference type="EMBL" id="HIT59120.1"/>
    </source>
</evidence>
<dbReference type="EMBL" id="DVLL01000020">
    <property type="protein sequence ID" value="HIT59120.1"/>
    <property type="molecule type" value="Genomic_DNA"/>
</dbReference>
<gene>
    <name evidence="2" type="ORF">IAC39_05380</name>
</gene>
<dbReference type="Pfam" id="PF11667">
    <property type="entry name" value="DUF3267"/>
    <property type="match status" value="1"/>
</dbReference>
<accession>A0A9D1KKD6</accession>